<dbReference type="EMBL" id="FJOG01000013">
    <property type="protein sequence ID" value="CZR59365.1"/>
    <property type="molecule type" value="Genomic_DNA"/>
</dbReference>
<accession>A0A1L7X2U2</accession>
<evidence type="ECO:0000313" key="4">
    <source>
        <dbReference type="EMBL" id="CZR59365.1"/>
    </source>
</evidence>
<proteinExistence type="predicted"/>
<evidence type="ECO:0000256" key="1">
    <source>
        <dbReference type="SAM" id="MobiDB-lite"/>
    </source>
</evidence>
<evidence type="ECO:0000256" key="2">
    <source>
        <dbReference type="SAM" id="Phobius"/>
    </source>
</evidence>
<feature type="transmembrane region" description="Helical" evidence="2">
    <location>
        <begin position="236"/>
        <end position="262"/>
    </location>
</feature>
<organism evidence="4 5">
    <name type="scientific">Phialocephala subalpina</name>
    <dbReference type="NCBI Taxonomy" id="576137"/>
    <lineage>
        <taxon>Eukaryota</taxon>
        <taxon>Fungi</taxon>
        <taxon>Dikarya</taxon>
        <taxon>Ascomycota</taxon>
        <taxon>Pezizomycotina</taxon>
        <taxon>Leotiomycetes</taxon>
        <taxon>Helotiales</taxon>
        <taxon>Mollisiaceae</taxon>
        <taxon>Phialocephala</taxon>
        <taxon>Phialocephala fortinii species complex</taxon>
    </lineage>
</organism>
<dbReference type="InterPro" id="IPR021109">
    <property type="entry name" value="Peptidase_aspartic_dom_sf"/>
</dbReference>
<keyword evidence="5" id="KW-1185">Reference proteome</keyword>
<dbReference type="Gene3D" id="2.40.70.10">
    <property type="entry name" value="Acid Proteases"/>
    <property type="match status" value="1"/>
</dbReference>
<sequence length="332" mass="35411">MASYISQAFNFETPNFETSNFETAAQLRVMMSSIRISSSDSLTSLAIPSPLLSEAVSFQYEGFSKFPFPLAAAIWSAVGATFNATDGGGNYSLPIVPCSFLNNQSTIDITFKRSSDVVVSVPMFALTKHNGTGAGDDQGPYATACKFMIGARDPNTSGSSISTAFLRRMYTVFDQQNYIFSVALLASASQEGKIIEIPPGGIAAIPASALLRNGNSPTTSPFSLPSSPESTQHSRALTIGVSVGLGLGIPLLITCCVVLFWFQRRSRTKTKTKTPETTISELIGPDASYRHSELPGEIEPMLVTTGKDDAGQNDQVPADGKNEKHELAAPEL</sequence>
<evidence type="ECO:0000259" key="3">
    <source>
        <dbReference type="PROSITE" id="PS51767"/>
    </source>
</evidence>
<gene>
    <name evidence="4" type="ORF">PAC_09257</name>
</gene>
<dbReference type="SUPFAM" id="SSF50630">
    <property type="entry name" value="Acid proteases"/>
    <property type="match status" value="1"/>
</dbReference>
<name>A0A1L7X2U2_9HELO</name>
<keyword evidence="2" id="KW-0472">Membrane</keyword>
<dbReference type="InterPro" id="IPR033121">
    <property type="entry name" value="PEPTIDASE_A1"/>
</dbReference>
<reference evidence="4 5" key="1">
    <citation type="submission" date="2016-03" db="EMBL/GenBank/DDBJ databases">
        <authorList>
            <person name="Ploux O."/>
        </authorList>
    </citation>
    <scope>NUCLEOTIDE SEQUENCE [LARGE SCALE GENOMIC DNA]</scope>
    <source>
        <strain evidence="4 5">UAMH 11012</strain>
    </source>
</reference>
<feature type="domain" description="Peptidase A1" evidence="3">
    <location>
        <begin position="1"/>
        <end position="183"/>
    </location>
</feature>
<dbReference type="OrthoDB" id="771136at2759"/>
<protein>
    <recommendedName>
        <fullName evidence="3">Peptidase A1 domain-containing protein</fullName>
    </recommendedName>
</protein>
<dbReference type="AlphaFoldDB" id="A0A1L7X2U2"/>
<keyword evidence="2" id="KW-0812">Transmembrane</keyword>
<feature type="region of interest" description="Disordered" evidence="1">
    <location>
        <begin position="303"/>
        <end position="332"/>
    </location>
</feature>
<dbReference type="PROSITE" id="PS51767">
    <property type="entry name" value="PEPTIDASE_A1"/>
    <property type="match status" value="1"/>
</dbReference>
<feature type="compositionally biased region" description="Basic and acidic residues" evidence="1">
    <location>
        <begin position="320"/>
        <end position="332"/>
    </location>
</feature>
<keyword evidence="2" id="KW-1133">Transmembrane helix</keyword>
<dbReference type="Proteomes" id="UP000184330">
    <property type="component" value="Unassembled WGS sequence"/>
</dbReference>
<evidence type="ECO:0000313" key="5">
    <source>
        <dbReference type="Proteomes" id="UP000184330"/>
    </source>
</evidence>